<dbReference type="Pfam" id="PF12099">
    <property type="entry name" value="DUF3575"/>
    <property type="match status" value="1"/>
</dbReference>
<reference evidence="2" key="1">
    <citation type="journal article" date="2019" name="Int. J. Syst. Evol. Microbiol.">
        <title>The Global Catalogue of Microorganisms (GCM) 10K type strain sequencing project: providing services to taxonomists for standard genome sequencing and annotation.</title>
        <authorList>
            <consortium name="The Broad Institute Genomics Platform"/>
            <consortium name="The Broad Institute Genome Sequencing Center for Infectious Disease"/>
            <person name="Wu L."/>
            <person name="Ma J."/>
        </authorList>
    </citation>
    <scope>NUCLEOTIDE SEQUENCE [LARGE SCALE GENOMIC DNA]</scope>
    <source>
        <strain evidence="2">KCTC 42247</strain>
    </source>
</reference>
<protein>
    <submittedName>
        <fullName evidence="1">DUF3575 domain-containing protein</fullName>
    </submittedName>
</protein>
<accession>A0ABW5UCB6</accession>
<dbReference type="EMBL" id="JBHUMB010000007">
    <property type="protein sequence ID" value="MFD2743530.1"/>
    <property type="molecule type" value="Genomic_DNA"/>
</dbReference>
<name>A0ABW5UCB6_9SPHI</name>
<dbReference type="InterPro" id="IPR021958">
    <property type="entry name" value="DUF3575"/>
</dbReference>
<gene>
    <name evidence="1" type="ORF">ACFSQ6_08980</name>
</gene>
<evidence type="ECO:0000313" key="1">
    <source>
        <dbReference type="EMBL" id="MFD2743530.1"/>
    </source>
</evidence>
<keyword evidence="2" id="KW-1185">Reference proteome</keyword>
<organism evidence="1 2">
    <name type="scientific">Sphingobacterium populi</name>
    <dbReference type="NCBI Taxonomy" id="1812824"/>
    <lineage>
        <taxon>Bacteria</taxon>
        <taxon>Pseudomonadati</taxon>
        <taxon>Bacteroidota</taxon>
        <taxon>Sphingobacteriia</taxon>
        <taxon>Sphingobacteriales</taxon>
        <taxon>Sphingobacteriaceae</taxon>
        <taxon>Sphingobacterium</taxon>
    </lineage>
</organism>
<sequence length="268" mass="30378">MNLFLFKDDVLRWILLFSALIPSFGIAQEQDDFDAQNLIKLNALPLAFGKFAVEYEHSVVNRISVGVEVGFFPKSRLPFRSIIARRPSDSAVQDLIRNFQNSGFSVAPEVRFYISSRERLTGWYVAPYFRYATYNAMTPYAFEVSQEFMGQVVYERSDVIPISGRVDSFVGGVSIGANFKLADQWFLDCRIIGPGYGSAKGDFVGNIQLEEFEQQVLRERLADLRQDLHDFTIPIHIASEVSSDGLTINVQRSPWATLRAGLSIAYRF</sequence>
<comment type="caution">
    <text evidence="1">The sequence shown here is derived from an EMBL/GenBank/DDBJ whole genome shotgun (WGS) entry which is preliminary data.</text>
</comment>
<dbReference type="Proteomes" id="UP001597418">
    <property type="component" value="Unassembled WGS sequence"/>
</dbReference>
<dbReference type="RefSeq" id="WP_066757304.1">
    <property type="nucleotide sequence ID" value="NZ_JBHUMB010000007.1"/>
</dbReference>
<evidence type="ECO:0000313" key="2">
    <source>
        <dbReference type="Proteomes" id="UP001597418"/>
    </source>
</evidence>
<proteinExistence type="predicted"/>